<feature type="transmembrane region" description="Helical" evidence="2">
    <location>
        <begin position="100"/>
        <end position="119"/>
    </location>
</feature>
<reference evidence="4 5" key="1">
    <citation type="submission" date="2020-02" db="EMBL/GenBank/DDBJ databases">
        <authorList>
            <person name="Sun Q."/>
        </authorList>
    </citation>
    <scope>NUCLEOTIDE SEQUENCE [LARGE SCALE GENOMIC DNA]</scope>
    <source>
        <strain evidence="4 5">YIM 13062</strain>
    </source>
</reference>
<sequence length="171" mass="17926">MGDYLMLHASDGGVGSLMATFFVLLTLTSLALISAWLLYVDLREHRLPGAVVRPTWVGAGILLTAAALLSGEPTRIVGMVLGSMGMWLLYLLLHRASRGALGLGDVRLAGLLGTVLGFASMWNVLWGVVLGFVVGGVIAVFLLISKRAKATDRVPFGPAMLVGAALALVLV</sequence>
<dbReference type="PANTHER" id="PTHR30487:SF0">
    <property type="entry name" value="PREPILIN LEADER PEPTIDASE_N-METHYLTRANSFERASE-RELATED"/>
    <property type="match status" value="1"/>
</dbReference>
<keyword evidence="2" id="KW-1133">Transmembrane helix</keyword>
<dbReference type="AlphaFoldDB" id="A0A846TUK1"/>
<comment type="caution">
    <text evidence="4">The sequence shown here is derived from an EMBL/GenBank/DDBJ whole genome shotgun (WGS) entry which is preliminary data.</text>
</comment>
<feature type="transmembrane region" description="Helical" evidence="2">
    <location>
        <begin position="20"/>
        <end position="39"/>
    </location>
</feature>
<keyword evidence="2" id="KW-0812">Transmembrane</keyword>
<feature type="domain" description="Prepilin type IV endopeptidase peptidase" evidence="3">
    <location>
        <begin position="30"/>
        <end position="138"/>
    </location>
</feature>
<dbReference type="GO" id="GO:0006465">
    <property type="term" value="P:signal peptide processing"/>
    <property type="evidence" value="ECO:0007669"/>
    <property type="project" value="TreeGrafter"/>
</dbReference>
<proteinExistence type="inferred from homology"/>
<keyword evidence="5" id="KW-1185">Reference proteome</keyword>
<dbReference type="Pfam" id="PF01478">
    <property type="entry name" value="Peptidase_A24"/>
    <property type="match status" value="1"/>
</dbReference>
<accession>A0A846TUK1</accession>
<dbReference type="PANTHER" id="PTHR30487">
    <property type="entry name" value="TYPE 4 PREPILIN-LIKE PROTEINS LEADER PEPTIDE-PROCESSING ENZYME"/>
    <property type="match status" value="1"/>
</dbReference>
<evidence type="ECO:0000313" key="5">
    <source>
        <dbReference type="Proteomes" id="UP000521379"/>
    </source>
</evidence>
<dbReference type="Gene3D" id="1.20.120.1220">
    <property type="match status" value="1"/>
</dbReference>
<comment type="similarity">
    <text evidence="1">Belongs to the peptidase A24 family.</text>
</comment>
<dbReference type="GO" id="GO:0005886">
    <property type="term" value="C:plasma membrane"/>
    <property type="evidence" value="ECO:0007669"/>
    <property type="project" value="TreeGrafter"/>
</dbReference>
<evidence type="ECO:0000256" key="2">
    <source>
        <dbReference type="SAM" id="Phobius"/>
    </source>
</evidence>
<feature type="transmembrane region" description="Helical" evidence="2">
    <location>
        <begin position="125"/>
        <end position="144"/>
    </location>
</feature>
<feature type="transmembrane region" description="Helical" evidence="2">
    <location>
        <begin position="51"/>
        <end position="70"/>
    </location>
</feature>
<dbReference type="InterPro" id="IPR050882">
    <property type="entry name" value="Prepilin_peptidase/N-MTase"/>
</dbReference>
<dbReference type="GO" id="GO:0004190">
    <property type="term" value="F:aspartic-type endopeptidase activity"/>
    <property type="evidence" value="ECO:0007669"/>
    <property type="project" value="InterPro"/>
</dbReference>
<protein>
    <submittedName>
        <fullName evidence="4">Prepilin peptidase</fullName>
    </submittedName>
</protein>
<dbReference type="EMBL" id="JAAVUN010000008">
    <property type="protein sequence ID" value="NKE09462.1"/>
    <property type="molecule type" value="Genomic_DNA"/>
</dbReference>
<evidence type="ECO:0000256" key="1">
    <source>
        <dbReference type="ARBA" id="ARBA00005801"/>
    </source>
</evidence>
<evidence type="ECO:0000259" key="3">
    <source>
        <dbReference type="Pfam" id="PF01478"/>
    </source>
</evidence>
<evidence type="ECO:0000313" key="4">
    <source>
        <dbReference type="EMBL" id="NKE09462.1"/>
    </source>
</evidence>
<name>A0A846TUK1_9MICC</name>
<feature type="transmembrane region" description="Helical" evidence="2">
    <location>
        <begin position="76"/>
        <end position="93"/>
    </location>
</feature>
<dbReference type="Proteomes" id="UP000521379">
    <property type="component" value="Unassembled WGS sequence"/>
</dbReference>
<keyword evidence="2" id="KW-0472">Membrane</keyword>
<dbReference type="InterPro" id="IPR000045">
    <property type="entry name" value="Prepilin_IV_endopep_pep"/>
</dbReference>
<organism evidence="4 5">
    <name type="scientific">Kocuria subflava</name>
    <dbReference type="NCBI Taxonomy" id="1736139"/>
    <lineage>
        <taxon>Bacteria</taxon>
        <taxon>Bacillati</taxon>
        <taxon>Actinomycetota</taxon>
        <taxon>Actinomycetes</taxon>
        <taxon>Micrococcales</taxon>
        <taxon>Micrococcaceae</taxon>
        <taxon>Kocuria</taxon>
    </lineage>
</organism>
<gene>
    <name evidence="4" type="ORF">GTW58_05805</name>
</gene>
<dbReference type="RefSeq" id="WP_157980406.1">
    <property type="nucleotide sequence ID" value="NZ_JAAVUN010000008.1"/>
</dbReference>